<gene>
    <name evidence="1" type="ORF">L6452_19333</name>
</gene>
<dbReference type="Proteomes" id="UP001055879">
    <property type="component" value="Linkage Group LG06"/>
</dbReference>
<protein>
    <submittedName>
        <fullName evidence="1">Uncharacterized protein</fullName>
    </submittedName>
</protein>
<organism evidence="1 2">
    <name type="scientific">Arctium lappa</name>
    <name type="common">Greater burdock</name>
    <name type="synonym">Lappa major</name>
    <dbReference type="NCBI Taxonomy" id="4217"/>
    <lineage>
        <taxon>Eukaryota</taxon>
        <taxon>Viridiplantae</taxon>
        <taxon>Streptophyta</taxon>
        <taxon>Embryophyta</taxon>
        <taxon>Tracheophyta</taxon>
        <taxon>Spermatophyta</taxon>
        <taxon>Magnoliopsida</taxon>
        <taxon>eudicotyledons</taxon>
        <taxon>Gunneridae</taxon>
        <taxon>Pentapetalae</taxon>
        <taxon>asterids</taxon>
        <taxon>campanulids</taxon>
        <taxon>Asterales</taxon>
        <taxon>Asteraceae</taxon>
        <taxon>Carduoideae</taxon>
        <taxon>Cardueae</taxon>
        <taxon>Arctiinae</taxon>
        <taxon>Arctium</taxon>
    </lineage>
</organism>
<name>A0ACB9B8A8_ARCLA</name>
<accession>A0ACB9B8A8</accession>
<dbReference type="EMBL" id="CM042052">
    <property type="protein sequence ID" value="KAI3718461.1"/>
    <property type="molecule type" value="Genomic_DNA"/>
</dbReference>
<comment type="caution">
    <text evidence="1">The sequence shown here is derived from an EMBL/GenBank/DDBJ whole genome shotgun (WGS) entry which is preliminary data.</text>
</comment>
<proteinExistence type="predicted"/>
<evidence type="ECO:0000313" key="2">
    <source>
        <dbReference type="Proteomes" id="UP001055879"/>
    </source>
</evidence>
<keyword evidence="2" id="KW-1185">Reference proteome</keyword>
<reference evidence="2" key="1">
    <citation type="journal article" date="2022" name="Mol. Ecol. Resour.">
        <title>The genomes of chicory, endive, great burdock and yacon provide insights into Asteraceae palaeo-polyploidization history and plant inulin production.</title>
        <authorList>
            <person name="Fan W."/>
            <person name="Wang S."/>
            <person name="Wang H."/>
            <person name="Wang A."/>
            <person name="Jiang F."/>
            <person name="Liu H."/>
            <person name="Zhao H."/>
            <person name="Xu D."/>
            <person name="Zhang Y."/>
        </authorList>
    </citation>
    <scope>NUCLEOTIDE SEQUENCE [LARGE SCALE GENOMIC DNA]</scope>
    <source>
        <strain evidence="2">cv. Niubang</strain>
    </source>
</reference>
<reference evidence="1 2" key="2">
    <citation type="journal article" date="2022" name="Mol. Ecol. Resour.">
        <title>The genomes of chicory, endive, great burdock and yacon provide insights into Asteraceae paleo-polyploidization history and plant inulin production.</title>
        <authorList>
            <person name="Fan W."/>
            <person name="Wang S."/>
            <person name="Wang H."/>
            <person name="Wang A."/>
            <person name="Jiang F."/>
            <person name="Liu H."/>
            <person name="Zhao H."/>
            <person name="Xu D."/>
            <person name="Zhang Y."/>
        </authorList>
    </citation>
    <scope>NUCLEOTIDE SEQUENCE [LARGE SCALE GENOMIC DNA]</scope>
    <source>
        <strain evidence="2">cv. Niubang</strain>
    </source>
</reference>
<evidence type="ECO:0000313" key="1">
    <source>
        <dbReference type="EMBL" id="KAI3718461.1"/>
    </source>
</evidence>
<sequence>MPNRSPHTTIPFFTDSLTKSAADITPLNQLLSLFQLVTEHLQSRTIDSKCTLNCVYFTCSFLGVQFASLVSF</sequence>